<evidence type="ECO:0000313" key="2">
    <source>
        <dbReference type="Proteomes" id="UP000054928"/>
    </source>
</evidence>
<dbReference type="OrthoDB" id="10248475at2759"/>
<reference evidence="2" key="1">
    <citation type="submission" date="2014-09" db="EMBL/GenBank/DDBJ databases">
        <authorList>
            <person name="Sharma Rahul"/>
            <person name="Thines Marco"/>
        </authorList>
    </citation>
    <scope>NUCLEOTIDE SEQUENCE [LARGE SCALE GENOMIC DNA]</scope>
</reference>
<accession>A0A0P1ASG1</accession>
<dbReference type="RefSeq" id="XP_024580545.1">
    <property type="nucleotide sequence ID" value="XM_024730250.1"/>
</dbReference>
<keyword evidence="2" id="KW-1185">Reference proteome</keyword>
<protein>
    <submittedName>
        <fullName evidence="1">Carbonic anhydrase</fullName>
    </submittedName>
</protein>
<dbReference type="Proteomes" id="UP000054928">
    <property type="component" value="Unassembled WGS sequence"/>
</dbReference>
<dbReference type="EMBL" id="CCYD01000810">
    <property type="protein sequence ID" value="CEG44176.1"/>
    <property type="molecule type" value="Genomic_DNA"/>
</dbReference>
<evidence type="ECO:0000313" key="1">
    <source>
        <dbReference type="EMBL" id="CEG44176.1"/>
    </source>
</evidence>
<dbReference type="Gene3D" id="3.40.1050.10">
    <property type="entry name" value="Carbonic anhydrase"/>
    <property type="match status" value="1"/>
</dbReference>
<name>A0A0P1ASG1_PLAHL</name>
<dbReference type="AlphaFoldDB" id="A0A0P1ASG1"/>
<dbReference type="InterPro" id="IPR036874">
    <property type="entry name" value="Carbonic_anhydrase_sf"/>
</dbReference>
<dbReference type="GeneID" id="36409489"/>
<organism evidence="1 2">
    <name type="scientific">Plasmopara halstedii</name>
    <name type="common">Downy mildew of sunflower</name>
    <dbReference type="NCBI Taxonomy" id="4781"/>
    <lineage>
        <taxon>Eukaryota</taxon>
        <taxon>Sar</taxon>
        <taxon>Stramenopiles</taxon>
        <taxon>Oomycota</taxon>
        <taxon>Peronosporomycetes</taxon>
        <taxon>Peronosporales</taxon>
        <taxon>Peronosporaceae</taxon>
        <taxon>Plasmopara</taxon>
    </lineage>
</organism>
<sequence>MPTSLERLSEKHKKWCEGKKLLDRIISTRQRKANVCDTCGPVAVPAEEITGFAPVELFIHRNVAKIVKHLILLEHWLRNIRDVQLHCDELKRIEIH</sequence>
<dbReference type="GO" id="GO:0004089">
    <property type="term" value="F:carbonate dehydratase activity"/>
    <property type="evidence" value="ECO:0007669"/>
    <property type="project" value="InterPro"/>
</dbReference>
<proteinExistence type="predicted"/>
<dbReference type="SUPFAM" id="SSF53056">
    <property type="entry name" value="beta-carbonic anhydrase, cab"/>
    <property type="match status" value="1"/>
</dbReference>
<dbReference type="STRING" id="4781.A0A0P1ASG1"/>
<dbReference type="GO" id="GO:0008270">
    <property type="term" value="F:zinc ion binding"/>
    <property type="evidence" value="ECO:0007669"/>
    <property type="project" value="InterPro"/>
</dbReference>